<dbReference type="SMART" id="SM00382">
    <property type="entry name" value="AAA"/>
    <property type="match status" value="2"/>
</dbReference>
<dbReference type="SUPFAM" id="SSF52540">
    <property type="entry name" value="P-loop containing nucleoside triphosphate hydrolases"/>
    <property type="match status" value="2"/>
</dbReference>
<dbReference type="PROSITE" id="PS00211">
    <property type="entry name" value="ABC_TRANSPORTER_1"/>
    <property type="match status" value="1"/>
</dbReference>
<dbReference type="Pfam" id="PF00005">
    <property type="entry name" value="ABC_tran"/>
    <property type="match status" value="2"/>
</dbReference>
<dbReference type="CDD" id="cd03221">
    <property type="entry name" value="ABCF_EF-3"/>
    <property type="match status" value="2"/>
</dbReference>
<dbReference type="RefSeq" id="WP_135483922.1">
    <property type="nucleotide sequence ID" value="NZ_SRMF01000006.1"/>
</dbReference>
<keyword evidence="3 6" id="KW-0067">ATP-binding</keyword>
<dbReference type="InterPro" id="IPR017871">
    <property type="entry name" value="ABC_transporter-like_CS"/>
</dbReference>
<feature type="domain" description="ABC transporter" evidence="5">
    <location>
        <begin position="5"/>
        <end position="222"/>
    </location>
</feature>
<gene>
    <name evidence="6" type="ORF">E4656_13995</name>
</gene>
<dbReference type="GO" id="GO:0016887">
    <property type="term" value="F:ATP hydrolysis activity"/>
    <property type="evidence" value="ECO:0007669"/>
    <property type="project" value="InterPro"/>
</dbReference>
<dbReference type="PANTHER" id="PTHR19211">
    <property type="entry name" value="ATP-BINDING TRANSPORT PROTEIN-RELATED"/>
    <property type="match status" value="1"/>
</dbReference>
<protein>
    <submittedName>
        <fullName evidence="6">ABC-F family ATP-binding cassette domain-containing protein</fullName>
    </submittedName>
</protein>
<keyword evidence="2" id="KW-0547">Nucleotide-binding</keyword>
<dbReference type="PANTHER" id="PTHR19211:SF14">
    <property type="entry name" value="ATP-BINDING CASSETTE SUB-FAMILY F MEMBER 1"/>
    <property type="match status" value="1"/>
</dbReference>
<proteinExistence type="predicted"/>
<dbReference type="InterPro" id="IPR050611">
    <property type="entry name" value="ABCF"/>
</dbReference>
<accession>A0A4Z0W9J0</accession>
<dbReference type="PROSITE" id="PS50893">
    <property type="entry name" value="ABC_TRANSPORTER_2"/>
    <property type="match status" value="2"/>
</dbReference>
<dbReference type="InterPro" id="IPR003593">
    <property type="entry name" value="AAA+_ATPase"/>
</dbReference>
<evidence type="ECO:0000256" key="1">
    <source>
        <dbReference type="ARBA" id="ARBA00022737"/>
    </source>
</evidence>
<dbReference type="InterPro" id="IPR027417">
    <property type="entry name" value="P-loop_NTPase"/>
</dbReference>
<evidence type="ECO:0000256" key="3">
    <source>
        <dbReference type="ARBA" id="ARBA00022840"/>
    </source>
</evidence>
<reference evidence="6 7" key="1">
    <citation type="submission" date="2019-04" db="EMBL/GenBank/DDBJ databases">
        <title>Natronospirillum operosus gen. nov., sp. nov., a haloalkaliphilic satellite isolated from decaying biomass of laboratory culture of cyanobacterium Geitlerinema sp. and proposal of Natronospirillaceae fam. nov. and Saccharospirillaceae fam. nov.</title>
        <authorList>
            <person name="Kevbrin V."/>
            <person name="Boltyanskaya Y."/>
            <person name="Koziaeva V."/>
            <person name="Grouzdev D.S."/>
            <person name="Park M."/>
            <person name="Cho J."/>
        </authorList>
    </citation>
    <scope>NUCLEOTIDE SEQUENCE [LARGE SCALE GENOMIC DNA]</scope>
    <source>
        <strain evidence="6 7">G-116</strain>
    </source>
</reference>
<evidence type="ECO:0000313" key="7">
    <source>
        <dbReference type="Proteomes" id="UP000297475"/>
    </source>
</evidence>
<sequence length="568" mass="64053">MSALLSLAQVSLNLGAHPLFVDLTLHLNLGDRIGLVGHNGSGKSSLLKLLQGELAPDDGERRSQRNVVVAMVDQFVPEALLARTLREAAELALPEARRELEAYRAEAELHKLGFEISQFDIPVAELSGGQQNLLLMARAILVDPDVLLLDEPGNHMDILSLTRLRRWLTQLHQPWVLVSHDRHLLNAVCRQTWILRDRTVYRFELPFDRARAALAHADEQAAARRAEEEKEVARIEASAKRLAHWGHTFDNEDLSRKAKTMAKRADRLRADYTFVSQGSGLSLALPETGLTARQVLVLEDLTVTVPATGRTLVQCEFLNLRPGDRVALLGINGVGKSTTLQRIIDALNHEDGPIRWNPRVTLGYYEQQLAELNRGLGRFDWLREQVAGPDDAIRQTLLHSGVPYERFDEPVEQLSGGEKARLVFALFRLQRPNVLVLDEPTNHIDLDGRAELIEALVNSDITVLMTSHDQHFMEAVATRWWWINAGRLQEVTGPEGFYQSLESTVSAQPGETQSIRESIDALDDETLLARIDELETRLAQDRARKPKHQKPDRQARWEQELSALWQRL</sequence>
<dbReference type="Proteomes" id="UP000297475">
    <property type="component" value="Unassembled WGS sequence"/>
</dbReference>
<dbReference type="InterPro" id="IPR003439">
    <property type="entry name" value="ABC_transporter-like_ATP-bd"/>
</dbReference>
<evidence type="ECO:0000256" key="4">
    <source>
        <dbReference type="SAM" id="Coils"/>
    </source>
</evidence>
<evidence type="ECO:0000259" key="5">
    <source>
        <dbReference type="PROSITE" id="PS50893"/>
    </source>
</evidence>
<dbReference type="AlphaFoldDB" id="A0A4Z0W9J0"/>
<organism evidence="6 7">
    <name type="scientific">Natronospirillum operosum</name>
    <dbReference type="NCBI Taxonomy" id="2759953"/>
    <lineage>
        <taxon>Bacteria</taxon>
        <taxon>Pseudomonadati</taxon>
        <taxon>Pseudomonadota</taxon>
        <taxon>Gammaproteobacteria</taxon>
        <taxon>Oceanospirillales</taxon>
        <taxon>Natronospirillaceae</taxon>
        <taxon>Natronospirillum</taxon>
    </lineage>
</organism>
<comment type="caution">
    <text evidence="6">The sequence shown here is derived from an EMBL/GenBank/DDBJ whole genome shotgun (WGS) entry which is preliminary data.</text>
</comment>
<keyword evidence="7" id="KW-1185">Reference proteome</keyword>
<evidence type="ECO:0000256" key="2">
    <source>
        <dbReference type="ARBA" id="ARBA00022741"/>
    </source>
</evidence>
<dbReference type="GO" id="GO:0005524">
    <property type="term" value="F:ATP binding"/>
    <property type="evidence" value="ECO:0007669"/>
    <property type="project" value="UniProtKB-KW"/>
</dbReference>
<dbReference type="OrthoDB" id="9808609at2"/>
<feature type="coiled-coil region" evidence="4">
    <location>
        <begin position="216"/>
        <end position="271"/>
    </location>
</feature>
<keyword evidence="1" id="KW-0677">Repeat</keyword>
<name>A0A4Z0W9J0_9GAMM</name>
<dbReference type="EMBL" id="SRMF01000006">
    <property type="protein sequence ID" value="TGG91993.1"/>
    <property type="molecule type" value="Genomic_DNA"/>
</dbReference>
<dbReference type="Gene3D" id="3.40.50.300">
    <property type="entry name" value="P-loop containing nucleotide triphosphate hydrolases"/>
    <property type="match status" value="2"/>
</dbReference>
<feature type="domain" description="ABC transporter" evidence="5">
    <location>
        <begin position="296"/>
        <end position="510"/>
    </location>
</feature>
<evidence type="ECO:0000313" key="6">
    <source>
        <dbReference type="EMBL" id="TGG91993.1"/>
    </source>
</evidence>
<keyword evidence="4" id="KW-0175">Coiled coil</keyword>